<protein>
    <submittedName>
        <fullName evidence="9">Pyridoxal phosphate-dependent aminotransferase</fullName>
    </submittedName>
</protein>
<evidence type="ECO:0000256" key="3">
    <source>
        <dbReference type="ARBA" id="ARBA00022576"/>
    </source>
</evidence>
<name>A0ABX7JH21_9RHOB</name>
<evidence type="ECO:0000313" key="10">
    <source>
        <dbReference type="Proteomes" id="UP000663629"/>
    </source>
</evidence>
<dbReference type="Gene3D" id="3.40.640.10">
    <property type="entry name" value="Type I PLP-dependent aspartate aminotransferase-like (Major domain)"/>
    <property type="match status" value="1"/>
</dbReference>
<evidence type="ECO:0000256" key="6">
    <source>
        <dbReference type="ARBA" id="ARBA00029440"/>
    </source>
</evidence>
<dbReference type="InterPro" id="IPR015421">
    <property type="entry name" value="PyrdxlP-dep_Trfase_major"/>
</dbReference>
<keyword evidence="10" id="KW-1185">Reference proteome</keyword>
<dbReference type="Pfam" id="PF00155">
    <property type="entry name" value="Aminotran_1_2"/>
    <property type="match status" value="1"/>
</dbReference>
<accession>A0ABX7JH21</accession>
<dbReference type="RefSeq" id="WP_205294530.1">
    <property type="nucleotide sequence ID" value="NZ_CP070368.1"/>
</dbReference>
<dbReference type="PROSITE" id="PS00599">
    <property type="entry name" value="AA_TRANSFER_CLASS_2"/>
    <property type="match status" value="1"/>
</dbReference>
<evidence type="ECO:0000256" key="5">
    <source>
        <dbReference type="ARBA" id="ARBA00022898"/>
    </source>
</evidence>
<comment type="cofactor">
    <cofactor evidence="1 7">
        <name>pyridoxal 5'-phosphate</name>
        <dbReference type="ChEBI" id="CHEBI:597326"/>
    </cofactor>
</comment>
<dbReference type="GO" id="GO:0008483">
    <property type="term" value="F:transaminase activity"/>
    <property type="evidence" value="ECO:0007669"/>
    <property type="project" value="UniProtKB-KW"/>
</dbReference>
<dbReference type="EMBL" id="CP070368">
    <property type="protein sequence ID" value="QRZ13537.1"/>
    <property type="molecule type" value="Genomic_DNA"/>
</dbReference>
<comment type="similarity">
    <text evidence="2">Belongs to the class-II pyridoxal-phosphate-dependent aminotransferase family. Histidinol-phosphate aminotransferase subfamily.</text>
</comment>
<dbReference type="NCBIfam" id="NF006014">
    <property type="entry name" value="PRK08153.1"/>
    <property type="match status" value="1"/>
</dbReference>
<dbReference type="InterPro" id="IPR001917">
    <property type="entry name" value="Aminotrans_II_pyridoxalP_BS"/>
</dbReference>
<keyword evidence="5 7" id="KW-0663">Pyridoxal phosphate</keyword>
<evidence type="ECO:0000256" key="4">
    <source>
        <dbReference type="ARBA" id="ARBA00022679"/>
    </source>
</evidence>
<dbReference type="SUPFAM" id="SSF53383">
    <property type="entry name" value="PLP-dependent transferases"/>
    <property type="match status" value="1"/>
</dbReference>
<dbReference type="InterPro" id="IPR015424">
    <property type="entry name" value="PyrdxlP-dep_Trfase"/>
</dbReference>
<keyword evidence="4" id="KW-0808">Transferase</keyword>
<evidence type="ECO:0000256" key="7">
    <source>
        <dbReference type="RuleBase" id="RU003693"/>
    </source>
</evidence>
<dbReference type="InterPro" id="IPR015422">
    <property type="entry name" value="PyrdxlP-dep_Trfase_small"/>
</dbReference>
<dbReference type="Gene3D" id="3.90.1150.10">
    <property type="entry name" value="Aspartate Aminotransferase, domain 1"/>
    <property type="match status" value="1"/>
</dbReference>
<organism evidence="9 10">
    <name type="scientific">Paracoccus methylovorus</name>
    <dbReference type="NCBI Taxonomy" id="2812658"/>
    <lineage>
        <taxon>Bacteria</taxon>
        <taxon>Pseudomonadati</taxon>
        <taxon>Pseudomonadota</taxon>
        <taxon>Alphaproteobacteria</taxon>
        <taxon>Rhodobacterales</taxon>
        <taxon>Paracoccaceae</taxon>
        <taxon>Paracoccus</taxon>
    </lineage>
</organism>
<evidence type="ECO:0000256" key="1">
    <source>
        <dbReference type="ARBA" id="ARBA00001933"/>
    </source>
</evidence>
<proteinExistence type="inferred from homology"/>
<dbReference type="Proteomes" id="UP000663629">
    <property type="component" value="Chromosome 1"/>
</dbReference>
<feature type="domain" description="Aminotransferase class I/classII large" evidence="8">
    <location>
        <begin position="37"/>
        <end position="359"/>
    </location>
</feature>
<evidence type="ECO:0000256" key="2">
    <source>
        <dbReference type="ARBA" id="ARBA00007970"/>
    </source>
</evidence>
<sequence length="367" mass="39294">MTRLRFTPIAAALPATVPFTGPETLERLRGAPFRARLGANENGFGPSPRAIEAMARAAAEVWKYGDPDSHDLRHALAGHHRVQPENVMLGEGIDGLLGLLVRLLVSPGEVVVTSDGAYPTFNYHVAGFGGRLHKVPYRDHAEDPDALIAAASETGARLVYLANPDNPMGSWHVGIRIEAMLDDLPSGSLLILDEAYAEFAPAEAIPRIDPQDRRVIRFRTFSKAYAMAGARIGYAIGPAELIAGFDRIRNHFGINRIAQIGVLAALEDQDWLAHICAATAAARSRIGDIARANGLVALPSATNFVAIDCGRDGAFARALLDALALEGIFVRMPGVAPMDRCIRVSCGPEAEMDAFADALPRALRALA</sequence>
<dbReference type="InterPro" id="IPR004839">
    <property type="entry name" value="Aminotransferase_I/II_large"/>
</dbReference>
<comment type="pathway">
    <text evidence="6">Amino-acid biosynthesis.</text>
</comment>
<dbReference type="PANTHER" id="PTHR43643:SF3">
    <property type="entry name" value="HISTIDINOL-PHOSPHATE AMINOTRANSFERASE"/>
    <property type="match status" value="1"/>
</dbReference>
<dbReference type="InterPro" id="IPR050106">
    <property type="entry name" value="HistidinolP_aminotransfase"/>
</dbReference>
<gene>
    <name evidence="9" type="ORF">JWJ88_02405</name>
</gene>
<reference evidence="9 10" key="1">
    <citation type="submission" date="2021-02" db="EMBL/GenBank/DDBJ databases">
        <title>Paracoccus methylovroum sp.nov., a new methanol and methylamine utilizing methylotrophic denitrifer.</title>
        <authorList>
            <person name="Timsy T."/>
            <person name="Behrendt U."/>
            <person name="Ulrich A."/>
            <person name="Spanner T."/>
            <person name="Foesel B.U."/>
            <person name="Horn M.A."/>
            <person name="Kolb S."/>
        </authorList>
    </citation>
    <scope>NUCLEOTIDE SEQUENCE [LARGE SCALE GENOMIC DNA]</scope>
    <source>
        <strain evidence="9 10">H4-D09</strain>
    </source>
</reference>
<dbReference type="PANTHER" id="PTHR43643">
    <property type="entry name" value="HISTIDINOL-PHOSPHATE AMINOTRANSFERASE 2"/>
    <property type="match status" value="1"/>
</dbReference>
<evidence type="ECO:0000259" key="8">
    <source>
        <dbReference type="Pfam" id="PF00155"/>
    </source>
</evidence>
<keyword evidence="3 9" id="KW-0032">Aminotransferase</keyword>
<dbReference type="CDD" id="cd00609">
    <property type="entry name" value="AAT_like"/>
    <property type="match status" value="1"/>
</dbReference>
<evidence type="ECO:0000313" key="9">
    <source>
        <dbReference type="EMBL" id="QRZ13537.1"/>
    </source>
</evidence>